<evidence type="ECO:0000256" key="2">
    <source>
        <dbReference type="ARBA" id="ARBA00010484"/>
    </source>
</evidence>
<evidence type="ECO:0000259" key="14">
    <source>
        <dbReference type="PROSITE" id="PS51846"/>
    </source>
</evidence>
<evidence type="ECO:0000259" key="13">
    <source>
        <dbReference type="PROSITE" id="PS51371"/>
    </source>
</evidence>
<dbReference type="GeneID" id="100906972"/>
<dbReference type="SUPFAM" id="SSF51206">
    <property type="entry name" value="cAMP-binding domain-like"/>
    <property type="match status" value="1"/>
</dbReference>
<name>A0AAJ6QNE6_9ACAR</name>
<gene>
    <name evidence="16" type="primary">LOC100906972</name>
</gene>
<dbReference type="InterPro" id="IPR046342">
    <property type="entry name" value="CBS_dom_sf"/>
</dbReference>
<evidence type="ECO:0000256" key="4">
    <source>
        <dbReference type="ARBA" id="ARBA00022737"/>
    </source>
</evidence>
<keyword evidence="11" id="KW-0732">Signal</keyword>
<dbReference type="Gene3D" id="2.60.120.10">
    <property type="entry name" value="Jelly Rolls"/>
    <property type="match status" value="1"/>
</dbReference>
<dbReference type="PROSITE" id="PS50042">
    <property type="entry name" value="CNMP_BINDING_3"/>
    <property type="match status" value="1"/>
</dbReference>
<dbReference type="GO" id="GO:0010960">
    <property type="term" value="P:magnesium ion homeostasis"/>
    <property type="evidence" value="ECO:0007669"/>
    <property type="project" value="InterPro"/>
</dbReference>
<dbReference type="GO" id="GO:0040018">
    <property type="term" value="P:positive regulation of multicellular organism growth"/>
    <property type="evidence" value="ECO:0007669"/>
    <property type="project" value="UniProtKB-ARBA"/>
</dbReference>
<evidence type="ECO:0000256" key="11">
    <source>
        <dbReference type="SAM" id="SignalP"/>
    </source>
</evidence>
<evidence type="ECO:0000256" key="6">
    <source>
        <dbReference type="ARBA" id="ARBA00023122"/>
    </source>
</evidence>
<keyword evidence="15" id="KW-1185">Reference proteome</keyword>
<dbReference type="InterPro" id="IPR014710">
    <property type="entry name" value="RmlC-like_jellyroll"/>
</dbReference>
<evidence type="ECO:0000256" key="7">
    <source>
        <dbReference type="ARBA" id="ARBA00023136"/>
    </source>
</evidence>
<comment type="subcellular location">
    <subcellularLocation>
        <location evidence="1">Basolateral cell membrane</location>
        <topology evidence="1">Multi-pass membrane protein</topology>
    </subcellularLocation>
</comment>
<keyword evidence="3 9" id="KW-0812">Transmembrane</keyword>
<protein>
    <submittedName>
        <fullName evidence="16">Metal transporter CNNM4</fullName>
    </submittedName>
</protein>
<feature type="domain" description="CBS" evidence="13">
    <location>
        <begin position="325"/>
        <end position="386"/>
    </location>
</feature>
<keyword evidence="6 8" id="KW-0129">CBS domain</keyword>
<dbReference type="Pfam" id="PF25562">
    <property type="entry name" value="CNBH_CNNM2_C"/>
    <property type="match status" value="1"/>
</dbReference>
<feature type="transmembrane region" description="Helical" evidence="10">
    <location>
        <begin position="191"/>
        <end position="211"/>
    </location>
</feature>
<dbReference type="GO" id="GO:0015693">
    <property type="term" value="P:magnesium ion transport"/>
    <property type="evidence" value="ECO:0007669"/>
    <property type="project" value="UniProtKB-ARBA"/>
</dbReference>
<evidence type="ECO:0000256" key="3">
    <source>
        <dbReference type="ARBA" id="ARBA00022692"/>
    </source>
</evidence>
<comment type="similarity">
    <text evidence="2">Belongs to the ACDP family.</text>
</comment>
<dbReference type="KEGG" id="goe:100906972"/>
<accession>A0AAJ6QNE6</accession>
<dbReference type="CDD" id="cd04590">
    <property type="entry name" value="CBS_pair_CorC_HlyC_assoc"/>
    <property type="match status" value="1"/>
</dbReference>
<reference evidence="16" key="1">
    <citation type="submission" date="2025-08" db="UniProtKB">
        <authorList>
            <consortium name="RefSeq"/>
        </authorList>
    </citation>
    <scope>IDENTIFICATION</scope>
</reference>
<dbReference type="SUPFAM" id="SSF54631">
    <property type="entry name" value="CBS-domain pair"/>
    <property type="match status" value="1"/>
</dbReference>
<dbReference type="GO" id="GO:0008340">
    <property type="term" value="P:determination of adult lifespan"/>
    <property type="evidence" value="ECO:0007669"/>
    <property type="project" value="UniProtKB-ARBA"/>
</dbReference>
<dbReference type="Gene3D" id="3.10.580.10">
    <property type="entry name" value="CBS-domain"/>
    <property type="match status" value="1"/>
</dbReference>
<dbReference type="GO" id="GO:0032026">
    <property type="term" value="P:response to magnesium ion"/>
    <property type="evidence" value="ECO:0007669"/>
    <property type="project" value="UniProtKB-ARBA"/>
</dbReference>
<organism evidence="15 16">
    <name type="scientific">Galendromus occidentalis</name>
    <name type="common">western predatory mite</name>
    <dbReference type="NCBI Taxonomy" id="34638"/>
    <lineage>
        <taxon>Eukaryota</taxon>
        <taxon>Metazoa</taxon>
        <taxon>Ecdysozoa</taxon>
        <taxon>Arthropoda</taxon>
        <taxon>Chelicerata</taxon>
        <taxon>Arachnida</taxon>
        <taxon>Acari</taxon>
        <taxon>Parasitiformes</taxon>
        <taxon>Mesostigmata</taxon>
        <taxon>Gamasina</taxon>
        <taxon>Phytoseioidea</taxon>
        <taxon>Phytoseiidae</taxon>
        <taxon>Typhlodrominae</taxon>
        <taxon>Galendromus</taxon>
    </lineage>
</organism>
<evidence type="ECO:0000259" key="12">
    <source>
        <dbReference type="PROSITE" id="PS50042"/>
    </source>
</evidence>
<feature type="domain" description="Cyclic nucleotide-binding" evidence="12">
    <location>
        <begin position="533"/>
        <end position="629"/>
    </location>
</feature>
<dbReference type="InterPro" id="IPR002550">
    <property type="entry name" value="CNNM"/>
</dbReference>
<feature type="signal peptide" evidence="11">
    <location>
        <begin position="1"/>
        <end position="16"/>
    </location>
</feature>
<evidence type="ECO:0000256" key="5">
    <source>
        <dbReference type="ARBA" id="ARBA00022989"/>
    </source>
</evidence>
<dbReference type="InterPro" id="IPR000644">
    <property type="entry name" value="CBS_dom"/>
</dbReference>
<evidence type="ECO:0000313" key="15">
    <source>
        <dbReference type="Proteomes" id="UP000694867"/>
    </source>
</evidence>
<evidence type="ECO:0000256" key="10">
    <source>
        <dbReference type="SAM" id="Phobius"/>
    </source>
</evidence>
<sequence length="629" mass="70089">MLLGVLLYSLVAQVFGGSVIGFRLNRFGEALQVREHETVPLEIFGSDFTSDTRVSFTVERISEDASCTATFRPLSQTFVDSNVLKILIRGPPASSNGTVAYFCITSGNTSRWVHQGQALHFHIIPEESELPPALLAIAASVLLLTSGLFSGLTLGLLNLNMDELQVIKTCGTKDERAHASRIIPFRRRGNYLLCSLVLGNVFVNNLFTIYVESKLPDGLGLTLATLGIVVFGEILPQAICSRYGLAIGARTSLITRFIMVITFPLSYPISVALDGVLGKEVPSIFNRAKLTEYLRVVRTENIEQDEMNIIFGALDLTRKTAQDVMTRIGDVFMLPIDAKLDFGTIAEIVRRGYTRVPIFEGDRQNIVGILHTKDLALVSPADSLPLKVLTSFHKHPVCFAFTDDPIGSMLTEFRKGRSHLVLIRAIIQSVDRDPLYRLVGIVTLEDVIEEIIQAEIHDETDTFTDNRRHLRRASTQVMGDFEDFLRVKCRAIEISPHMTFAAYQYLVAAVPEFSEEKLKLSILRKMMPSGGLYVFAKHGQVISRKGEKQDAFILILEGRVQVTMGEDSLQFESGPFAYFGIRALRSLDNPARDLFSPDYTIIVSSETVVFLKISRQLYKKAVRLSGDIR</sequence>
<dbReference type="PROSITE" id="PS51371">
    <property type="entry name" value="CBS"/>
    <property type="match status" value="1"/>
</dbReference>
<dbReference type="Proteomes" id="UP000694867">
    <property type="component" value="Unplaced"/>
</dbReference>
<dbReference type="InterPro" id="IPR044751">
    <property type="entry name" value="Ion_transp-like_CBS"/>
</dbReference>
<dbReference type="PANTHER" id="PTHR12064:SF94">
    <property type="entry name" value="UNEXTENDED PROTEIN"/>
    <property type="match status" value="1"/>
</dbReference>
<dbReference type="FunFam" id="3.10.580.10:FF:000006">
    <property type="entry name" value="DUF21 and CBS domain protein"/>
    <property type="match status" value="1"/>
</dbReference>
<dbReference type="PROSITE" id="PS51846">
    <property type="entry name" value="CNNM"/>
    <property type="match status" value="1"/>
</dbReference>
<dbReference type="GO" id="GO:0016323">
    <property type="term" value="C:basolateral plasma membrane"/>
    <property type="evidence" value="ECO:0007669"/>
    <property type="project" value="UniProtKB-SubCell"/>
</dbReference>
<dbReference type="Pfam" id="PF00571">
    <property type="entry name" value="CBS"/>
    <property type="match status" value="1"/>
</dbReference>
<dbReference type="InterPro" id="IPR018490">
    <property type="entry name" value="cNMP-bd_dom_sf"/>
</dbReference>
<feature type="domain" description="CNNM transmembrane" evidence="14">
    <location>
        <begin position="128"/>
        <end position="306"/>
    </location>
</feature>
<evidence type="ECO:0000256" key="1">
    <source>
        <dbReference type="ARBA" id="ARBA00004554"/>
    </source>
</evidence>
<keyword evidence="5 9" id="KW-1133">Transmembrane helix</keyword>
<keyword evidence="7 9" id="KW-0472">Membrane</keyword>
<dbReference type="RefSeq" id="XP_003738706.1">
    <property type="nucleotide sequence ID" value="XM_003738658.1"/>
</dbReference>
<keyword evidence="4" id="KW-0677">Repeat</keyword>
<feature type="chain" id="PRO_5042508901" evidence="11">
    <location>
        <begin position="17"/>
        <end position="629"/>
    </location>
</feature>
<dbReference type="PANTHER" id="PTHR12064">
    <property type="entry name" value="METAL TRANSPORTER CNNM"/>
    <property type="match status" value="1"/>
</dbReference>
<feature type="transmembrane region" description="Helical" evidence="10">
    <location>
        <begin position="223"/>
        <end position="245"/>
    </location>
</feature>
<dbReference type="GO" id="GO:1905941">
    <property type="term" value="P:positive regulation of gonad development"/>
    <property type="evidence" value="ECO:0007669"/>
    <property type="project" value="UniProtKB-ARBA"/>
</dbReference>
<feature type="transmembrane region" description="Helical" evidence="10">
    <location>
        <begin position="257"/>
        <end position="277"/>
    </location>
</feature>
<evidence type="ECO:0000313" key="16">
    <source>
        <dbReference type="RefSeq" id="XP_003738706.1"/>
    </source>
</evidence>
<dbReference type="GO" id="GO:0022857">
    <property type="term" value="F:transmembrane transporter activity"/>
    <property type="evidence" value="ECO:0007669"/>
    <property type="project" value="TreeGrafter"/>
</dbReference>
<evidence type="ECO:0000256" key="9">
    <source>
        <dbReference type="PROSITE-ProRule" id="PRU01193"/>
    </source>
</evidence>
<feature type="transmembrane region" description="Helical" evidence="10">
    <location>
        <begin position="133"/>
        <end position="159"/>
    </location>
</feature>
<proteinExistence type="inferred from homology"/>
<evidence type="ECO:0000256" key="8">
    <source>
        <dbReference type="PROSITE-ProRule" id="PRU00703"/>
    </source>
</evidence>
<dbReference type="Pfam" id="PF01595">
    <property type="entry name" value="CNNM"/>
    <property type="match status" value="1"/>
</dbReference>
<dbReference type="AlphaFoldDB" id="A0AAJ6QNE6"/>
<dbReference type="InterPro" id="IPR045095">
    <property type="entry name" value="ACDP"/>
</dbReference>
<dbReference type="InterPro" id="IPR000595">
    <property type="entry name" value="cNMP-bd_dom"/>
</dbReference>